<name>A0A160VI54_9ZZZZ</name>
<organism evidence="2">
    <name type="scientific">hydrothermal vent metagenome</name>
    <dbReference type="NCBI Taxonomy" id="652676"/>
    <lineage>
        <taxon>unclassified sequences</taxon>
        <taxon>metagenomes</taxon>
        <taxon>ecological metagenomes</taxon>
    </lineage>
</organism>
<dbReference type="EMBL" id="FAXC01000419">
    <property type="protein sequence ID" value="CUV10455.1"/>
    <property type="molecule type" value="Genomic_DNA"/>
</dbReference>
<keyword evidence="1" id="KW-0812">Transmembrane</keyword>
<feature type="transmembrane region" description="Helical" evidence="1">
    <location>
        <begin position="188"/>
        <end position="207"/>
    </location>
</feature>
<dbReference type="AlphaFoldDB" id="A0A160VI54"/>
<protein>
    <recommendedName>
        <fullName evidence="3">Cytochrome b561 bacterial/Ni-hydrogenase domain-containing protein</fullName>
    </recommendedName>
</protein>
<keyword evidence="1" id="KW-0472">Membrane</keyword>
<proteinExistence type="predicted"/>
<evidence type="ECO:0008006" key="3">
    <source>
        <dbReference type="Google" id="ProtNLM"/>
    </source>
</evidence>
<gene>
    <name evidence="2" type="ORF">MGWOODY_Mmi493</name>
</gene>
<accession>A0A160VI54</accession>
<evidence type="ECO:0000256" key="1">
    <source>
        <dbReference type="SAM" id="Phobius"/>
    </source>
</evidence>
<sequence>MKNKFILTILILVYVSQINSQDEPIIEQIKPLYILPDNMPLQTKLLWAENGLLRKTNLFQVNRPRELELRTKMLQLHQKLALGTLGLMFAQGYLGFQLQDATTNYMELSDRHAALGKVAFGSYLTSAMLSYTAPPAFRYNRKIDSIRIHRWLSIIHFTGMLALPYLGEKVSGPHDSIKSRDRALYIHRGIAVTTISTMALSALITFLPF</sequence>
<keyword evidence="1" id="KW-1133">Transmembrane helix</keyword>
<reference evidence="2" key="1">
    <citation type="submission" date="2015-10" db="EMBL/GenBank/DDBJ databases">
        <authorList>
            <person name="Gilbert D.G."/>
        </authorList>
    </citation>
    <scope>NUCLEOTIDE SEQUENCE</scope>
</reference>
<evidence type="ECO:0000313" key="2">
    <source>
        <dbReference type="EMBL" id="CUV10455.1"/>
    </source>
</evidence>